<dbReference type="KEGG" id="sgrg:L0C25_23295"/>
<dbReference type="EMBL" id="CP094970">
    <property type="protein sequence ID" value="UYM05399.1"/>
    <property type="molecule type" value="Genomic_DNA"/>
</dbReference>
<protein>
    <submittedName>
        <fullName evidence="2">Uncharacterized protein</fullName>
    </submittedName>
</protein>
<evidence type="ECO:0000256" key="1">
    <source>
        <dbReference type="SAM" id="MobiDB-lite"/>
    </source>
</evidence>
<feature type="region of interest" description="Disordered" evidence="1">
    <location>
        <begin position="120"/>
        <end position="148"/>
    </location>
</feature>
<sequence length="148" mass="15382">MAEQNEPVGSLAEELAKLMGVVSGLADRTGGDAESDEPRPPGHDETRRGENAHGASDESRRTGPDGEHAHIADGSAACQVCPVCQTIAFVRSASPEVREQLTASAASLAAAARGLVESFAAQQRSGEGTSARDSRVENIDLSEDGPWD</sequence>
<proteinExistence type="predicted"/>
<dbReference type="RefSeq" id="WP_271634234.1">
    <property type="nucleotide sequence ID" value="NZ_CP094970.1"/>
</dbReference>
<dbReference type="AlphaFoldDB" id="A0AA46YLA2"/>
<reference evidence="2" key="1">
    <citation type="submission" date="2022-01" db="EMBL/GenBank/DDBJ databases">
        <title>Nocardioidaceae gen. sp. A5X3R13.</title>
        <authorList>
            <person name="Lopez Marin M.A."/>
            <person name="Uhlik O."/>
        </authorList>
    </citation>
    <scope>NUCLEOTIDE SEQUENCE</scope>
    <source>
        <strain evidence="2">A5X3R13</strain>
    </source>
</reference>
<name>A0AA46YLA2_9ACTN</name>
<gene>
    <name evidence="2" type="ORF">L0C25_23295</name>
</gene>
<feature type="compositionally biased region" description="Basic and acidic residues" evidence="1">
    <location>
        <begin position="36"/>
        <end position="70"/>
    </location>
</feature>
<evidence type="ECO:0000313" key="2">
    <source>
        <dbReference type="EMBL" id="UYM05399.1"/>
    </source>
</evidence>
<organism evidence="2 3">
    <name type="scientific">Solicola gregarius</name>
    <dbReference type="NCBI Taxonomy" id="2908642"/>
    <lineage>
        <taxon>Bacteria</taxon>
        <taxon>Bacillati</taxon>
        <taxon>Actinomycetota</taxon>
        <taxon>Actinomycetes</taxon>
        <taxon>Propionibacteriales</taxon>
        <taxon>Nocardioidaceae</taxon>
        <taxon>Solicola</taxon>
    </lineage>
</organism>
<dbReference type="Proteomes" id="UP001164390">
    <property type="component" value="Chromosome"/>
</dbReference>
<accession>A0AA46YLA2</accession>
<feature type="region of interest" description="Disordered" evidence="1">
    <location>
        <begin position="22"/>
        <end position="70"/>
    </location>
</feature>
<evidence type="ECO:0000313" key="3">
    <source>
        <dbReference type="Proteomes" id="UP001164390"/>
    </source>
</evidence>
<keyword evidence="3" id="KW-1185">Reference proteome</keyword>